<dbReference type="Proteomes" id="UP001049176">
    <property type="component" value="Chromosome 3"/>
</dbReference>
<sequence length="574" mass="65442">MVRSNSSPHSERESCPSVGMREIKEKARLVGRAPKVFALSSQVLGFLSLLRDVGNHANQRHTEYLVSWVAHDQWKTFFEPWLKSCMEDLIIHPRSSSSDMEIARETAMENISWFFRNIVRKKQPMPNLSNDSPHRVVDSRVLKQIQDHLKELIVVCWEKVAEEKPAITCWGPWSDLVLLVEPEIGLATKRRDSMQTRAFGTLGLNFHSKFASGLERLAQEIPSMSSDDLLNVANILLVLFGRIFAARSYEGPHDLELVLKLVQGVTSLLTAHMQDVGCEGVRAVVDAGILKLFLTAHPLFTSDSLFQTLWTDLLETITRFLVYPDILHRFLQARRRLVKRGLDDDTVTIPEPCTPWNRAKVKAFGVRQLRRTMNVEDALHVCANHPKCSSADSSTPFKRCSRCEKVSYCSYACQKSHWNVSHRDECLKIRNNLYLTMDTRHFLKCFATTTLSLHTSALRLCMAAYASAIDPLTTEDDKRIRMNAANPFIFLNLDIPGLPTLESFEVLNVHGFVDLMEKTLAPRSVPFIQDIVAEWRETTINDVYIFSRFPVTLEDTDVSVLGFVWRLDGHIIFL</sequence>
<evidence type="ECO:0000256" key="10">
    <source>
        <dbReference type="ARBA" id="ARBA00022777"/>
    </source>
</evidence>
<reference evidence="20" key="1">
    <citation type="journal article" date="2021" name="Genome Biol. Evol.">
        <title>The assembled and annotated genome of the fairy-ring fungus Marasmius oreades.</title>
        <authorList>
            <person name="Hiltunen M."/>
            <person name="Ament-Velasquez S.L."/>
            <person name="Johannesson H."/>
        </authorList>
    </citation>
    <scope>NUCLEOTIDE SEQUENCE</scope>
    <source>
        <strain evidence="20">03SP1</strain>
    </source>
</reference>
<dbReference type="EMBL" id="CM032183">
    <property type="protein sequence ID" value="KAG7095978.1"/>
    <property type="molecule type" value="Genomic_DNA"/>
</dbReference>
<dbReference type="InterPro" id="IPR002893">
    <property type="entry name" value="Znf_MYND"/>
</dbReference>
<keyword evidence="12" id="KW-0809">Transit peptide</keyword>
<dbReference type="SUPFAM" id="SSF144232">
    <property type="entry name" value="HIT/MYND zinc finger-like"/>
    <property type="match status" value="1"/>
</dbReference>
<keyword evidence="21" id="KW-1185">Reference proteome</keyword>
<gene>
    <name evidence="20" type="ORF">E1B28_006661</name>
</gene>
<dbReference type="GeneID" id="66075737"/>
<keyword evidence="9 18" id="KW-0863">Zinc-finger</keyword>
<evidence type="ECO:0000256" key="9">
    <source>
        <dbReference type="ARBA" id="ARBA00022771"/>
    </source>
</evidence>
<comment type="caution">
    <text evidence="20">The sequence shown here is derived from an EMBL/GenBank/DDBJ whole genome shotgun (WGS) entry which is preliminary data.</text>
</comment>
<dbReference type="Pfam" id="PF01753">
    <property type="entry name" value="zf-MYND"/>
    <property type="match status" value="1"/>
</dbReference>
<evidence type="ECO:0000256" key="11">
    <source>
        <dbReference type="ARBA" id="ARBA00022833"/>
    </source>
</evidence>
<evidence type="ECO:0000256" key="6">
    <source>
        <dbReference type="ARBA" id="ARBA00022679"/>
    </source>
</evidence>
<dbReference type="PANTHER" id="PTHR32523">
    <property type="entry name" value="PHYTOL KINASE 1, CHLOROPLASTIC"/>
    <property type="match status" value="1"/>
</dbReference>
<feature type="domain" description="MYND-type" evidence="19">
    <location>
        <begin position="388"/>
        <end position="426"/>
    </location>
</feature>
<comment type="similarity">
    <text evidence="3">Belongs to the polyprenol kinase family.</text>
</comment>
<evidence type="ECO:0000313" key="21">
    <source>
        <dbReference type="Proteomes" id="UP001049176"/>
    </source>
</evidence>
<evidence type="ECO:0000256" key="12">
    <source>
        <dbReference type="ARBA" id="ARBA00022946"/>
    </source>
</evidence>
<comment type="subcellular location">
    <subcellularLocation>
        <location evidence="1">Membrane</location>
        <topology evidence="1">Multi-pass membrane protein</topology>
    </subcellularLocation>
    <subcellularLocation>
        <location evidence="2">Plastid</location>
        <location evidence="2">Chloroplast</location>
    </subcellularLocation>
</comment>
<keyword evidence="8" id="KW-0479">Metal-binding</keyword>
<dbReference type="AlphaFoldDB" id="A0A9P7UWK5"/>
<evidence type="ECO:0000256" key="1">
    <source>
        <dbReference type="ARBA" id="ARBA00004141"/>
    </source>
</evidence>
<evidence type="ECO:0000313" key="20">
    <source>
        <dbReference type="EMBL" id="KAG7095978.1"/>
    </source>
</evidence>
<evidence type="ECO:0000256" key="4">
    <source>
        <dbReference type="ARBA" id="ARBA00022528"/>
    </source>
</evidence>
<keyword evidence="11" id="KW-0862">Zinc</keyword>
<keyword evidence="13" id="KW-1133">Transmembrane helix</keyword>
<evidence type="ECO:0000259" key="19">
    <source>
        <dbReference type="PROSITE" id="PS50865"/>
    </source>
</evidence>
<dbReference type="Gene3D" id="6.10.140.2220">
    <property type="match status" value="1"/>
</dbReference>
<keyword evidence="6" id="KW-0808">Transferase</keyword>
<evidence type="ECO:0000256" key="13">
    <source>
        <dbReference type="ARBA" id="ARBA00022989"/>
    </source>
</evidence>
<evidence type="ECO:0000256" key="7">
    <source>
        <dbReference type="ARBA" id="ARBA00022692"/>
    </source>
</evidence>
<dbReference type="RefSeq" id="XP_043012448.1">
    <property type="nucleotide sequence ID" value="XM_043151353.1"/>
</dbReference>
<organism evidence="20 21">
    <name type="scientific">Marasmius oreades</name>
    <name type="common">fairy-ring Marasmius</name>
    <dbReference type="NCBI Taxonomy" id="181124"/>
    <lineage>
        <taxon>Eukaryota</taxon>
        <taxon>Fungi</taxon>
        <taxon>Dikarya</taxon>
        <taxon>Basidiomycota</taxon>
        <taxon>Agaricomycotina</taxon>
        <taxon>Agaricomycetes</taxon>
        <taxon>Agaricomycetidae</taxon>
        <taxon>Agaricales</taxon>
        <taxon>Marasmiineae</taxon>
        <taxon>Marasmiaceae</taxon>
        <taxon>Marasmius</taxon>
    </lineage>
</organism>
<dbReference type="PANTHER" id="PTHR32523:SF8">
    <property type="entry name" value="DOLICHOL KINASE"/>
    <property type="match status" value="1"/>
</dbReference>
<evidence type="ECO:0000256" key="14">
    <source>
        <dbReference type="ARBA" id="ARBA00023136"/>
    </source>
</evidence>
<dbReference type="OrthoDB" id="432970at2759"/>
<name>A0A9P7UWK5_9AGAR</name>
<keyword evidence="10" id="KW-0418">Kinase</keyword>
<evidence type="ECO:0000256" key="3">
    <source>
        <dbReference type="ARBA" id="ARBA00010794"/>
    </source>
</evidence>
<evidence type="ECO:0000256" key="5">
    <source>
        <dbReference type="ARBA" id="ARBA00022640"/>
    </source>
</evidence>
<dbReference type="GO" id="GO:0010276">
    <property type="term" value="F:phytol kinase activity"/>
    <property type="evidence" value="ECO:0007669"/>
    <property type="project" value="UniProtKB-EC"/>
</dbReference>
<evidence type="ECO:0000256" key="2">
    <source>
        <dbReference type="ARBA" id="ARBA00004229"/>
    </source>
</evidence>
<dbReference type="GO" id="GO:0016020">
    <property type="term" value="C:membrane"/>
    <property type="evidence" value="ECO:0007669"/>
    <property type="project" value="UniProtKB-SubCell"/>
</dbReference>
<proteinExistence type="inferred from homology"/>
<dbReference type="InterPro" id="IPR039606">
    <property type="entry name" value="Phytol/farnesol_kinase"/>
</dbReference>
<evidence type="ECO:0000256" key="18">
    <source>
        <dbReference type="PROSITE-ProRule" id="PRU00134"/>
    </source>
</evidence>
<keyword evidence="7" id="KW-0812">Transmembrane</keyword>
<dbReference type="EC" id="2.7.1.182" evidence="16"/>
<keyword evidence="14" id="KW-0472">Membrane</keyword>
<evidence type="ECO:0000256" key="16">
    <source>
        <dbReference type="ARBA" id="ARBA00039024"/>
    </source>
</evidence>
<dbReference type="GO" id="GO:0008270">
    <property type="term" value="F:zinc ion binding"/>
    <property type="evidence" value="ECO:0007669"/>
    <property type="project" value="UniProtKB-KW"/>
</dbReference>
<dbReference type="KEGG" id="more:E1B28_006661"/>
<evidence type="ECO:0000256" key="8">
    <source>
        <dbReference type="ARBA" id="ARBA00022723"/>
    </source>
</evidence>
<protein>
    <recommendedName>
        <fullName evidence="16">phytol kinase</fullName>
        <ecNumber evidence="16">2.7.1.182</ecNumber>
    </recommendedName>
</protein>
<evidence type="ECO:0000256" key="15">
    <source>
        <dbReference type="ARBA" id="ARBA00024015"/>
    </source>
</evidence>
<comment type="pathway">
    <text evidence="15">Cofactor biosynthesis; tocopherol biosynthesis.</text>
</comment>
<keyword evidence="4" id="KW-0150">Chloroplast</keyword>
<evidence type="ECO:0000256" key="17">
    <source>
        <dbReference type="ARBA" id="ARBA00048889"/>
    </source>
</evidence>
<comment type="catalytic activity">
    <reaction evidence="17">
        <text>phytol + CTP = phytyl phosphate + CDP + H(+)</text>
        <dbReference type="Rhea" id="RHEA:38055"/>
        <dbReference type="ChEBI" id="CHEBI:15378"/>
        <dbReference type="ChEBI" id="CHEBI:17327"/>
        <dbReference type="ChEBI" id="CHEBI:37563"/>
        <dbReference type="ChEBI" id="CHEBI:58069"/>
        <dbReference type="ChEBI" id="CHEBI:75483"/>
        <dbReference type="EC" id="2.7.1.182"/>
    </reaction>
</comment>
<dbReference type="PROSITE" id="PS50865">
    <property type="entry name" value="ZF_MYND_2"/>
    <property type="match status" value="1"/>
</dbReference>
<accession>A0A9P7UWK5</accession>
<keyword evidence="5" id="KW-0934">Plastid</keyword>